<reference evidence="6 7" key="1">
    <citation type="submission" date="2017-03" db="EMBL/GenBank/DDBJ databases">
        <authorList>
            <person name="Afonso C.L."/>
            <person name="Miller P.J."/>
            <person name="Scott M.A."/>
            <person name="Spackman E."/>
            <person name="Goraichik I."/>
            <person name="Dimitrov K.M."/>
            <person name="Suarez D.L."/>
            <person name="Swayne D.E."/>
        </authorList>
    </citation>
    <scope>NUCLEOTIDE SEQUENCE [LARGE SCALE GENOMIC DNA]</scope>
    <source>
        <strain evidence="6">PRJEB14757</strain>
    </source>
</reference>
<dbReference type="EMBL" id="FWEV01000303">
    <property type="protein sequence ID" value="SLM32144.1"/>
    <property type="molecule type" value="Genomic_DNA"/>
</dbReference>
<evidence type="ECO:0000256" key="5">
    <source>
        <dbReference type="SAM" id="Phobius"/>
    </source>
</evidence>
<evidence type="ECO:0000313" key="6">
    <source>
        <dbReference type="EMBL" id="SLM32144.1"/>
    </source>
</evidence>
<protein>
    <submittedName>
        <fullName evidence="6">Uncharacterized protein</fullName>
    </submittedName>
</protein>
<dbReference type="Proteomes" id="UP000191931">
    <property type="component" value="Unassembled WGS sequence"/>
</dbReference>
<keyword evidence="3 5" id="KW-1133">Transmembrane helix</keyword>
<evidence type="ECO:0000256" key="3">
    <source>
        <dbReference type="ARBA" id="ARBA00022989"/>
    </source>
</evidence>
<evidence type="ECO:0000256" key="4">
    <source>
        <dbReference type="ARBA" id="ARBA00023136"/>
    </source>
</evidence>
<keyword evidence="2 5" id="KW-0812">Transmembrane</keyword>
<dbReference type="GO" id="GO:0016020">
    <property type="term" value="C:membrane"/>
    <property type="evidence" value="ECO:0007669"/>
    <property type="project" value="UniProtKB-SubCell"/>
</dbReference>
<dbReference type="GO" id="GO:0055085">
    <property type="term" value="P:transmembrane transport"/>
    <property type="evidence" value="ECO:0007669"/>
    <property type="project" value="InterPro"/>
</dbReference>
<evidence type="ECO:0000256" key="2">
    <source>
        <dbReference type="ARBA" id="ARBA00022692"/>
    </source>
</evidence>
<keyword evidence="4 5" id="KW-0472">Membrane</keyword>
<name>A0A1W1HI43_9BACT</name>
<evidence type="ECO:0000256" key="1">
    <source>
        <dbReference type="ARBA" id="ARBA00004141"/>
    </source>
</evidence>
<proteinExistence type="predicted"/>
<organism evidence="6 7">
    <name type="scientific">Desulfamplus magnetovallimortis</name>
    <dbReference type="NCBI Taxonomy" id="1246637"/>
    <lineage>
        <taxon>Bacteria</taxon>
        <taxon>Pseudomonadati</taxon>
        <taxon>Thermodesulfobacteriota</taxon>
        <taxon>Desulfobacteria</taxon>
        <taxon>Desulfobacterales</taxon>
        <taxon>Desulfobacteraceae</taxon>
        <taxon>Desulfamplus</taxon>
    </lineage>
</organism>
<dbReference type="InterPro" id="IPR004776">
    <property type="entry name" value="Mem_transp_PIN-like"/>
</dbReference>
<dbReference type="Pfam" id="PF03547">
    <property type="entry name" value="Mem_trans"/>
    <property type="match status" value="1"/>
</dbReference>
<dbReference type="AlphaFoldDB" id="A0A1W1HI43"/>
<evidence type="ECO:0000313" key="7">
    <source>
        <dbReference type="Proteomes" id="UP000191931"/>
    </source>
</evidence>
<comment type="subcellular location">
    <subcellularLocation>
        <location evidence="1">Membrane</location>
        <topology evidence="1">Multi-pass membrane protein</topology>
    </subcellularLocation>
</comment>
<dbReference type="STRING" id="1246637.MTBBW1_60044"/>
<gene>
    <name evidence="6" type="ORF">MTBBW1_60044</name>
</gene>
<sequence length="53" mass="5969">MVIQASSPPATNLILIVKNYSGDNNSISSMMFLQYLICILAMPLWLALWQILK</sequence>
<feature type="transmembrane region" description="Helical" evidence="5">
    <location>
        <begin position="32"/>
        <end position="52"/>
    </location>
</feature>
<accession>A0A1W1HI43</accession>
<keyword evidence="7" id="KW-1185">Reference proteome</keyword>
<dbReference type="RefSeq" id="WP_342743871.1">
    <property type="nucleotide sequence ID" value="NZ_LT828540.1"/>
</dbReference>